<evidence type="ECO:0000313" key="1">
    <source>
        <dbReference type="EMBL" id="XBH02481.1"/>
    </source>
</evidence>
<dbReference type="EMBL" id="CP155447">
    <property type="protein sequence ID" value="XBH02481.1"/>
    <property type="molecule type" value="Genomic_DNA"/>
</dbReference>
<dbReference type="AlphaFoldDB" id="A0AAU7CB69"/>
<reference evidence="1" key="1">
    <citation type="submission" date="2024-05" db="EMBL/GenBank/DDBJ databases">
        <title>Planctomycetes of the genus Singulisphaera possess chitinolytic capabilities.</title>
        <authorList>
            <person name="Ivanova A."/>
        </authorList>
    </citation>
    <scope>NUCLEOTIDE SEQUENCE</scope>
    <source>
        <strain evidence="1">Ch08T</strain>
    </source>
</reference>
<accession>A0AAU7CB69</accession>
<dbReference type="Gene3D" id="3.90.79.10">
    <property type="entry name" value="Nucleoside Triphosphate Pyrophosphohydrolase"/>
    <property type="match status" value="1"/>
</dbReference>
<name>A0AAU7CB69_9BACT</name>
<gene>
    <name evidence="1" type="ORF">V5E97_29725</name>
</gene>
<dbReference type="RefSeq" id="WP_406695223.1">
    <property type="nucleotide sequence ID" value="NZ_CP155447.1"/>
</dbReference>
<protein>
    <submittedName>
        <fullName evidence="1">Phosphoesterase</fullName>
    </submittedName>
</protein>
<proteinExistence type="predicted"/>
<organism evidence="1">
    <name type="scientific">Singulisphaera sp. Ch08</name>
    <dbReference type="NCBI Taxonomy" id="3120278"/>
    <lineage>
        <taxon>Bacteria</taxon>
        <taxon>Pseudomonadati</taxon>
        <taxon>Planctomycetota</taxon>
        <taxon>Planctomycetia</taxon>
        <taxon>Isosphaerales</taxon>
        <taxon>Isosphaeraceae</taxon>
        <taxon>Singulisphaera</taxon>
    </lineage>
</organism>
<sequence>MSHPHSERVLVVPSAELDRLGRFQGFSAEADRYLHALLVPELARFLPRSEVEDDPSYKQIIPYVVFRCGDSVFCYTRGKSQGEARLHRLKSIGVGGHVDESDADGRATFEAYEMAMRREIDEEITLGSEGEIRLVGLINDDSTPVGQVHLGVVHVYDLKSAAIVPREAGLAEAEFILVADLIRQRAEFETWSQICIEAFLTGESNDSPKA</sequence>